<dbReference type="Proteomes" id="UP001497522">
    <property type="component" value="Unassembled WGS sequence"/>
</dbReference>
<keyword evidence="2" id="KW-1185">Reference proteome</keyword>
<reference evidence="1" key="1">
    <citation type="submission" date="2024-03" db="EMBL/GenBank/DDBJ databases">
        <authorList>
            <consortium name="ELIXIR-Norway"/>
            <consortium name="Elixir Norway"/>
        </authorList>
    </citation>
    <scope>NUCLEOTIDE SEQUENCE</scope>
</reference>
<name>A0ABP1A4L3_9BRYO</name>
<comment type="caution">
    <text evidence="1">The sequence shown here is derived from an EMBL/GenBank/DDBJ whole genome shotgun (WGS) entry which is preliminary data.</text>
</comment>
<protein>
    <submittedName>
        <fullName evidence="1">Uncharacterized protein</fullName>
    </submittedName>
</protein>
<dbReference type="EMBL" id="CAXHBF010000558">
    <property type="protein sequence ID" value="CAK9856666.1"/>
    <property type="molecule type" value="Genomic_DNA"/>
</dbReference>
<gene>
    <name evidence="1" type="ORF">CSSPJE1EN2_LOCUS26598</name>
</gene>
<proteinExistence type="predicted"/>
<accession>A0ABP1A4L3</accession>
<sequence>MFNLIQSFVGSRSEYDPSAFSLARTLTQPSNNYIPIRDGGAITFPTNEMMYQATPDQIGNGESLENYGQALAQVPPVPPVPTGLPTGLPTGPPVPPAYTYQWDGGSSYGGYSAEDQANMQLLQDNGPLVNPATGTSMGANIITADSTDLRRRRQLTDFNRPPINRDVATSVPEQIMITTPGNEKAMAYTHASKFSTFDPTAFQTPISNSDNKNFIGFLENPTLGTIEEVFEEAMPGPTTNKYVLNPDELSKPNRRLIMAQGYNARELAPQKTEPLAYKLSPDAGRSAWGETIEAQQKAHVLRQQIWNRDIYNNRKDNYASDNPLFAKEAPAGFVGLQPAFRPAPYLVPVTELSRGDWMPAKTNDETIQYQPNKAYDVRRRWRCTRHTWKSWVIHGKMAPPIRWWTKWPRCTFNIGNRHDWVSARANRRPSLPLMPVGAA</sequence>
<evidence type="ECO:0000313" key="1">
    <source>
        <dbReference type="EMBL" id="CAK9856666.1"/>
    </source>
</evidence>
<evidence type="ECO:0000313" key="2">
    <source>
        <dbReference type="Proteomes" id="UP001497522"/>
    </source>
</evidence>
<organism evidence="1 2">
    <name type="scientific">Sphagnum jensenii</name>
    <dbReference type="NCBI Taxonomy" id="128206"/>
    <lineage>
        <taxon>Eukaryota</taxon>
        <taxon>Viridiplantae</taxon>
        <taxon>Streptophyta</taxon>
        <taxon>Embryophyta</taxon>
        <taxon>Bryophyta</taxon>
        <taxon>Sphagnophytina</taxon>
        <taxon>Sphagnopsida</taxon>
        <taxon>Sphagnales</taxon>
        <taxon>Sphagnaceae</taxon>
        <taxon>Sphagnum</taxon>
    </lineage>
</organism>